<dbReference type="Proteomes" id="UP000279673">
    <property type="component" value="Unassembled WGS sequence"/>
</dbReference>
<dbReference type="PANTHER" id="PTHR46797:SF20">
    <property type="entry name" value="BLR4304 PROTEIN"/>
    <property type="match status" value="1"/>
</dbReference>
<dbReference type="SMART" id="SM00530">
    <property type="entry name" value="HTH_XRE"/>
    <property type="match status" value="1"/>
</dbReference>
<gene>
    <name evidence="3" type="ORF">DYS74_00215</name>
</gene>
<dbReference type="AlphaFoldDB" id="A0A421BWT0"/>
<protein>
    <submittedName>
        <fullName evidence="3">XRE family transcriptional regulator</fullName>
    </submittedName>
</protein>
<sequence length="214" mass="23106">MLGATKGPAMWKTEIRDSAETAPAAAPAPSLGASLKAMRLDRALTLTALATESGVSAATLSRIESGQLSPTFEVIAKICRGLGTGIEELLSYGTMKRLAGWRSLTRAGDGRVIETPHYRLELLCDDVIRKPYLVFRAEIRARSLDAFETLQAHPGQEQVVVQSGRVRVFTEHYAPVDLAPGDSFAFDSAMGHALVSLEAEPAIVLWVCDLRETP</sequence>
<dbReference type="SUPFAM" id="SSF47413">
    <property type="entry name" value="lambda repressor-like DNA-binding domains"/>
    <property type="match status" value="1"/>
</dbReference>
<dbReference type="Gene3D" id="2.60.120.10">
    <property type="entry name" value="Jelly Rolls"/>
    <property type="match status" value="1"/>
</dbReference>
<dbReference type="InterPro" id="IPR001387">
    <property type="entry name" value="Cro/C1-type_HTH"/>
</dbReference>
<organism evidence="3 4">
    <name type="scientific">Paenirhodobacter hankyongi</name>
    <dbReference type="NCBI Taxonomy" id="2294033"/>
    <lineage>
        <taxon>Bacteria</taxon>
        <taxon>Pseudomonadati</taxon>
        <taxon>Pseudomonadota</taxon>
        <taxon>Alphaproteobacteria</taxon>
        <taxon>Rhodobacterales</taxon>
        <taxon>Rhodobacter group</taxon>
        <taxon>Paenirhodobacter</taxon>
    </lineage>
</organism>
<dbReference type="GO" id="GO:0005829">
    <property type="term" value="C:cytosol"/>
    <property type="evidence" value="ECO:0007669"/>
    <property type="project" value="TreeGrafter"/>
</dbReference>
<proteinExistence type="predicted"/>
<evidence type="ECO:0000256" key="1">
    <source>
        <dbReference type="ARBA" id="ARBA00023125"/>
    </source>
</evidence>
<accession>A0A421BWT0</accession>
<evidence type="ECO:0000259" key="2">
    <source>
        <dbReference type="PROSITE" id="PS50943"/>
    </source>
</evidence>
<dbReference type="PANTHER" id="PTHR46797">
    <property type="entry name" value="HTH-TYPE TRANSCRIPTIONAL REGULATOR"/>
    <property type="match status" value="1"/>
</dbReference>
<dbReference type="InterPro" id="IPR010982">
    <property type="entry name" value="Lambda_DNA-bd_dom_sf"/>
</dbReference>
<dbReference type="Pfam" id="PF13560">
    <property type="entry name" value="HTH_31"/>
    <property type="match status" value="1"/>
</dbReference>
<evidence type="ECO:0000313" key="3">
    <source>
        <dbReference type="EMBL" id="RLL72787.1"/>
    </source>
</evidence>
<dbReference type="InterPro" id="IPR050807">
    <property type="entry name" value="TransReg_Diox_bact_type"/>
</dbReference>
<evidence type="ECO:0000313" key="4">
    <source>
        <dbReference type="Proteomes" id="UP000279673"/>
    </source>
</evidence>
<dbReference type="SUPFAM" id="SSF51182">
    <property type="entry name" value="RmlC-like cupins"/>
    <property type="match status" value="1"/>
</dbReference>
<dbReference type="InterPro" id="IPR014710">
    <property type="entry name" value="RmlC-like_jellyroll"/>
</dbReference>
<dbReference type="CDD" id="cd00093">
    <property type="entry name" value="HTH_XRE"/>
    <property type="match status" value="1"/>
</dbReference>
<dbReference type="GO" id="GO:0003677">
    <property type="term" value="F:DNA binding"/>
    <property type="evidence" value="ECO:0007669"/>
    <property type="project" value="UniProtKB-KW"/>
</dbReference>
<dbReference type="Pfam" id="PF07883">
    <property type="entry name" value="Cupin_2"/>
    <property type="match status" value="1"/>
</dbReference>
<reference evidence="3 4" key="1">
    <citation type="submission" date="2018-10" db="EMBL/GenBank/DDBJ databases">
        <title>Rhodobacter sp . BO-81.</title>
        <authorList>
            <person name="Im W.T."/>
        </authorList>
    </citation>
    <scope>NUCLEOTIDE SEQUENCE [LARGE SCALE GENOMIC DNA]</scope>
    <source>
        <strain evidence="3 4">BO-81</strain>
    </source>
</reference>
<name>A0A421BWT0_9RHOB</name>
<dbReference type="InterPro" id="IPR011051">
    <property type="entry name" value="RmlC_Cupin_sf"/>
</dbReference>
<keyword evidence="1" id="KW-0238">DNA-binding</keyword>
<dbReference type="EMBL" id="RCHI01000001">
    <property type="protein sequence ID" value="RLL72787.1"/>
    <property type="molecule type" value="Genomic_DNA"/>
</dbReference>
<dbReference type="InterPro" id="IPR013096">
    <property type="entry name" value="Cupin_2"/>
</dbReference>
<dbReference type="Gene3D" id="1.10.260.40">
    <property type="entry name" value="lambda repressor-like DNA-binding domains"/>
    <property type="match status" value="1"/>
</dbReference>
<dbReference type="GO" id="GO:0003700">
    <property type="term" value="F:DNA-binding transcription factor activity"/>
    <property type="evidence" value="ECO:0007669"/>
    <property type="project" value="TreeGrafter"/>
</dbReference>
<keyword evidence="4" id="KW-1185">Reference proteome</keyword>
<feature type="domain" description="HTH cro/C1-type" evidence="2">
    <location>
        <begin position="35"/>
        <end position="89"/>
    </location>
</feature>
<dbReference type="CDD" id="cd02209">
    <property type="entry name" value="cupin_XRE_C"/>
    <property type="match status" value="1"/>
</dbReference>
<comment type="caution">
    <text evidence="3">The sequence shown here is derived from an EMBL/GenBank/DDBJ whole genome shotgun (WGS) entry which is preliminary data.</text>
</comment>
<dbReference type="PROSITE" id="PS50943">
    <property type="entry name" value="HTH_CROC1"/>
    <property type="match status" value="1"/>
</dbReference>